<organism evidence="4 5">
    <name type="scientific">Mytilus edulis</name>
    <name type="common">Blue mussel</name>
    <dbReference type="NCBI Taxonomy" id="6550"/>
    <lineage>
        <taxon>Eukaryota</taxon>
        <taxon>Metazoa</taxon>
        <taxon>Spiralia</taxon>
        <taxon>Lophotrochozoa</taxon>
        <taxon>Mollusca</taxon>
        <taxon>Bivalvia</taxon>
        <taxon>Autobranchia</taxon>
        <taxon>Pteriomorphia</taxon>
        <taxon>Mytilida</taxon>
        <taxon>Mytiloidea</taxon>
        <taxon>Mytilidae</taxon>
        <taxon>Mytilinae</taxon>
        <taxon>Mytilus</taxon>
    </lineage>
</organism>
<feature type="signal peptide" evidence="3">
    <location>
        <begin position="1"/>
        <end position="28"/>
    </location>
</feature>
<keyword evidence="5" id="KW-1185">Reference proteome</keyword>
<evidence type="ECO:0000256" key="3">
    <source>
        <dbReference type="SAM" id="SignalP"/>
    </source>
</evidence>
<feature type="compositionally biased region" description="Basic and acidic residues" evidence="1">
    <location>
        <begin position="107"/>
        <end position="121"/>
    </location>
</feature>
<evidence type="ECO:0000256" key="1">
    <source>
        <dbReference type="SAM" id="MobiDB-lite"/>
    </source>
</evidence>
<dbReference type="Proteomes" id="UP000683360">
    <property type="component" value="Unassembled WGS sequence"/>
</dbReference>
<comment type="caution">
    <text evidence="4">The sequence shown here is derived from an EMBL/GenBank/DDBJ whole genome shotgun (WGS) entry which is preliminary data.</text>
</comment>
<feature type="compositionally biased region" description="Basic and acidic residues" evidence="1">
    <location>
        <begin position="75"/>
        <end position="91"/>
    </location>
</feature>
<accession>A0A8S3VHT9</accession>
<evidence type="ECO:0000256" key="2">
    <source>
        <dbReference type="SAM" id="Phobius"/>
    </source>
</evidence>
<gene>
    <name evidence="4" type="ORF">MEDL_68739</name>
</gene>
<feature type="chain" id="PRO_5035759293" evidence="3">
    <location>
        <begin position="29"/>
        <end position="293"/>
    </location>
</feature>
<reference evidence="4" key="1">
    <citation type="submission" date="2021-03" db="EMBL/GenBank/DDBJ databases">
        <authorList>
            <person name="Bekaert M."/>
        </authorList>
    </citation>
    <scope>NUCLEOTIDE SEQUENCE</scope>
</reference>
<keyword evidence="2" id="KW-1133">Transmembrane helix</keyword>
<keyword evidence="2" id="KW-0472">Membrane</keyword>
<dbReference type="AlphaFoldDB" id="A0A8S3VHT9"/>
<protein>
    <submittedName>
        <fullName evidence="4">Uncharacterized protein</fullName>
    </submittedName>
</protein>
<feature type="transmembrane region" description="Helical" evidence="2">
    <location>
        <begin position="229"/>
        <end position="254"/>
    </location>
</feature>
<keyword evidence="3" id="KW-0732">Signal</keyword>
<evidence type="ECO:0000313" key="4">
    <source>
        <dbReference type="EMBL" id="CAG2257499.1"/>
    </source>
</evidence>
<keyword evidence="2" id="KW-0812">Transmembrane</keyword>
<sequence length="293" mass="33008">MSSDTILHGPNYLFVCFLLLDCAFPVTSNRTNNSTLYLNEHHLNSISEKKQSGNETENLELSFVSQDNSTVYHIHKQDKSKYKNSSGDDKGTQGSFQNSVNNSITFIKDDEEKKSNSRDNLSDETTNTMYMIELTSVDDRKLQSNQITKKPALKDSVNTNEVNITENFQLNISDSHSKHKHTTISESKHKDTQQITTMIPRHKILKHLSLVPIEDEPFGGVLWKNNSKYLMSVCVPIGVGIAGAACIIGMAYAARRCYKNERKIQEIRAALQQQISANRSDETVLLDSSDDET</sequence>
<proteinExistence type="predicted"/>
<feature type="region of interest" description="Disordered" evidence="1">
    <location>
        <begin position="75"/>
        <end position="126"/>
    </location>
</feature>
<name>A0A8S3VHT9_MYTED</name>
<dbReference type="OrthoDB" id="9904542at2759"/>
<evidence type="ECO:0000313" key="5">
    <source>
        <dbReference type="Proteomes" id="UP000683360"/>
    </source>
</evidence>
<dbReference type="EMBL" id="CAJPWZ010003330">
    <property type="protein sequence ID" value="CAG2257499.1"/>
    <property type="molecule type" value="Genomic_DNA"/>
</dbReference>
<feature type="compositionally biased region" description="Polar residues" evidence="1">
    <location>
        <begin position="92"/>
        <end position="105"/>
    </location>
</feature>